<organism evidence="2 3">
    <name type="scientific">Marasmiellus scandens</name>
    <dbReference type="NCBI Taxonomy" id="2682957"/>
    <lineage>
        <taxon>Eukaryota</taxon>
        <taxon>Fungi</taxon>
        <taxon>Dikarya</taxon>
        <taxon>Basidiomycota</taxon>
        <taxon>Agaricomycotina</taxon>
        <taxon>Agaricomycetes</taxon>
        <taxon>Agaricomycetidae</taxon>
        <taxon>Agaricales</taxon>
        <taxon>Marasmiineae</taxon>
        <taxon>Omphalotaceae</taxon>
        <taxon>Marasmiellus</taxon>
    </lineage>
</organism>
<reference evidence="2 3" key="1">
    <citation type="submission" date="2024-01" db="EMBL/GenBank/DDBJ databases">
        <title>A draft genome for the cacao thread blight pathogen Marasmiellus scandens.</title>
        <authorList>
            <person name="Baruah I.K."/>
            <person name="Leung J."/>
            <person name="Bukari Y."/>
            <person name="Amoako-Attah I."/>
            <person name="Meinhardt L.W."/>
            <person name="Bailey B.A."/>
            <person name="Cohen S.P."/>
        </authorList>
    </citation>
    <scope>NUCLEOTIDE SEQUENCE [LARGE SCALE GENOMIC DNA]</scope>
    <source>
        <strain evidence="2 3">GH-19</strain>
    </source>
</reference>
<dbReference type="EMBL" id="JBANRG010000008">
    <property type="protein sequence ID" value="KAK7464208.1"/>
    <property type="molecule type" value="Genomic_DNA"/>
</dbReference>
<dbReference type="SUPFAM" id="SSF53474">
    <property type="entry name" value="alpha/beta-Hydrolases"/>
    <property type="match status" value="1"/>
</dbReference>
<dbReference type="PANTHER" id="PTHR17630:SF44">
    <property type="entry name" value="PROTEIN AIM2"/>
    <property type="match status" value="1"/>
</dbReference>
<keyword evidence="3" id="KW-1185">Reference proteome</keyword>
<dbReference type="Proteomes" id="UP001498398">
    <property type="component" value="Unassembled WGS sequence"/>
</dbReference>
<accession>A0ABR1JNI6</accession>
<evidence type="ECO:0000313" key="3">
    <source>
        <dbReference type="Proteomes" id="UP001498398"/>
    </source>
</evidence>
<dbReference type="Gene3D" id="3.40.50.1820">
    <property type="entry name" value="alpha/beta hydrolase"/>
    <property type="match status" value="1"/>
</dbReference>
<sequence length="254" mass="28277">MSTVLAGPPGDLCFNKGVQHTGIPAGKAVHIADVPTYLSEAKTSGSGTQKVILYFPDIHGPFYLNNKLIQDYFAEAGFNVLGIDYFDGDPIEKHANSANFDRDAWRNAARKRAEQWIPKWFDAVKEIYGKDAQYCAVGYCFGAPYALQLANGESIVAAAFAHPSSLNEDHFRGVKKPLLMSCAEIDQAFPLESRRRAEDILVEIKAKYFIQVFSGVKHGFAVRGDPDIFDERWAKEESARGIAAWFTRFTEEAK</sequence>
<dbReference type="PANTHER" id="PTHR17630">
    <property type="entry name" value="DIENELACTONE HYDROLASE"/>
    <property type="match status" value="1"/>
</dbReference>
<evidence type="ECO:0000313" key="2">
    <source>
        <dbReference type="EMBL" id="KAK7464208.1"/>
    </source>
</evidence>
<evidence type="ECO:0000259" key="1">
    <source>
        <dbReference type="Pfam" id="PF01738"/>
    </source>
</evidence>
<comment type="caution">
    <text evidence="2">The sequence shown here is derived from an EMBL/GenBank/DDBJ whole genome shotgun (WGS) entry which is preliminary data.</text>
</comment>
<dbReference type="InterPro" id="IPR029058">
    <property type="entry name" value="AB_hydrolase_fold"/>
</dbReference>
<gene>
    <name evidence="2" type="ORF">VKT23_006374</name>
</gene>
<proteinExistence type="predicted"/>
<name>A0ABR1JNI6_9AGAR</name>
<dbReference type="InterPro" id="IPR002925">
    <property type="entry name" value="Dienelactn_hydro"/>
</dbReference>
<feature type="domain" description="Dienelactone hydrolase" evidence="1">
    <location>
        <begin position="38"/>
        <end position="248"/>
    </location>
</feature>
<dbReference type="Pfam" id="PF01738">
    <property type="entry name" value="DLH"/>
    <property type="match status" value="1"/>
</dbReference>
<protein>
    <recommendedName>
        <fullName evidence="1">Dienelactone hydrolase domain-containing protein</fullName>
    </recommendedName>
</protein>